<feature type="signal peptide" evidence="8">
    <location>
        <begin position="1"/>
        <end position="18"/>
    </location>
</feature>
<evidence type="ECO:0000313" key="11">
    <source>
        <dbReference type="Proteomes" id="UP001379235"/>
    </source>
</evidence>
<dbReference type="InterPro" id="IPR013780">
    <property type="entry name" value="Glyco_hydro_b"/>
</dbReference>
<comment type="similarity">
    <text evidence="2">Belongs to the glycosyl hydrolase 51 family.</text>
</comment>
<evidence type="ECO:0000256" key="6">
    <source>
        <dbReference type="ARBA" id="ARBA00023277"/>
    </source>
</evidence>
<accession>A0ABU8SBQ8</accession>
<name>A0ABU8SBQ8_9SPHN</name>
<dbReference type="InterPro" id="IPR055235">
    <property type="entry name" value="ASD1_cat"/>
</dbReference>
<feature type="domain" description="Alpha-L-arabinofuranosidase C-terminal" evidence="9">
    <location>
        <begin position="338"/>
        <end position="527"/>
    </location>
</feature>
<organism evidence="10 11">
    <name type="scientific">Novosphingobium aquae</name>
    <dbReference type="NCBI Taxonomy" id="3133435"/>
    <lineage>
        <taxon>Bacteria</taxon>
        <taxon>Pseudomonadati</taxon>
        <taxon>Pseudomonadota</taxon>
        <taxon>Alphaproteobacteria</taxon>
        <taxon>Sphingomonadales</taxon>
        <taxon>Sphingomonadaceae</taxon>
        <taxon>Novosphingobium</taxon>
    </lineage>
</organism>
<dbReference type="SUPFAM" id="SSF51011">
    <property type="entry name" value="Glycosyl hydrolase domain"/>
    <property type="match status" value="1"/>
</dbReference>
<dbReference type="PANTHER" id="PTHR43576">
    <property type="entry name" value="ALPHA-L-ARABINOFURANOSIDASE C-RELATED"/>
    <property type="match status" value="1"/>
</dbReference>
<dbReference type="EC" id="3.2.1.55" evidence="4"/>
<keyword evidence="6" id="KW-0119">Carbohydrate metabolism</keyword>
<evidence type="ECO:0000256" key="2">
    <source>
        <dbReference type="ARBA" id="ARBA00007186"/>
    </source>
</evidence>
<evidence type="ECO:0000256" key="8">
    <source>
        <dbReference type="SAM" id="SignalP"/>
    </source>
</evidence>
<comment type="catalytic activity">
    <reaction evidence="1">
        <text>Hydrolysis of terminal non-reducing alpha-L-arabinofuranoside residues in alpha-L-arabinosides.</text>
        <dbReference type="EC" id="3.2.1.55"/>
    </reaction>
</comment>
<keyword evidence="5" id="KW-0378">Hydrolase</keyword>
<keyword evidence="11" id="KW-1185">Reference proteome</keyword>
<dbReference type="PANTHER" id="PTHR43576:SF2">
    <property type="entry name" value="INTRACELLULAR EXO-ALPHA-L-ARABINOFURANOSIDASE 2"/>
    <property type="match status" value="1"/>
</dbReference>
<dbReference type="SMART" id="SM00813">
    <property type="entry name" value="Alpha-L-AF_C"/>
    <property type="match status" value="1"/>
</dbReference>
<dbReference type="InterPro" id="IPR010720">
    <property type="entry name" value="Alpha-L-AF_C"/>
</dbReference>
<dbReference type="SUPFAM" id="SSF51445">
    <property type="entry name" value="(Trans)glycosidases"/>
    <property type="match status" value="1"/>
</dbReference>
<evidence type="ECO:0000256" key="5">
    <source>
        <dbReference type="ARBA" id="ARBA00022801"/>
    </source>
</evidence>
<feature type="chain" id="PRO_5047260431" description="non-reducing end alpha-L-arabinofuranosidase" evidence="8">
    <location>
        <begin position="19"/>
        <end position="535"/>
    </location>
</feature>
<keyword evidence="7" id="KW-0326">Glycosidase</keyword>
<evidence type="ECO:0000256" key="1">
    <source>
        <dbReference type="ARBA" id="ARBA00001462"/>
    </source>
</evidence>
<proteinExistence type="inferred from homology"/>
<evidence type="ECO:0000256" key="4">
    <source>
        <dbReference type="ARBA" id="ARBA00012670"/>
    </source>
</evidence>
<gene>
    <name evidence="10" type="ORF">WG900_15540</name>
</gene>
<evidence type="ECO:0000259" key="9">
    <source>
        <dbReference type="SMART" id="SM00813"/>
    </source>
</evidence>
<evidence type="ECO:0000313" key="10">
    <source>
        <dbReference type="EMBL" id="MEJ6011332.1"/>
    </source>
</evidence>
<dbReference type="Gene3D" id="2.60.40.1180">
    <property type="entry name" value="Golgi alpha-mannosidase II"/>
    <property type="match status" value="1"/>
</dbReference>
<comment type="subunit">
    <text evidence="3">Homohexamer; trimer of dimers.</text>
</comment>
<reference evidence="10 11" key="1">
    <citation type="submission" date="2024-03" db="EMBL/GenBank/DDBJ databases">
        <authorList>
            <person name="Jo J.-H."/>
        </authorList>
    </citation>
    <scope>NUCLEOTIDE SEQUENCE [LARGE SCALE GENOMIC DNA]</scope>
    <source>
        <strain evidence="10 11">AS3R-12</strain>
    </source>
</reference>
<dbReference type="EMBL" id="JBBHJY010000008">
    <property type="protein sequence ID" value="MEJ6011332.1"/>
    <property type="molecule type" value="Genomic_DNA"/>
</dbReference>
<dbReference type="RefSeq" id="WP_339968456.1">
    <property type="nucleotide sequence ID" value="NZ_JBBHJY010000008.1"/>
</dbReference>
<protein>
    <recommendedName>
        <fullName evidence="4">non-reducing end alpha-L-arabinofuranosidase</fullName>
        <ecNumber evidence="4">3.2.1.55</ecNumber>
    </recommendedName>
</protein>
<dbReference type="Gene3D" id="3.20.20.80">
    <property type="entry name" value="Glycosidases"/>
    <property type="match status" value="1"/>
</dbReference>
<keyword evidence="8" id="KW-0732">Signal</keyword>
<sequence length="535" mass="58093">MKMISGLAICLAAMGTFASEGRAEISTPASIVVHADKPGPTISRDIFGQFSEMLGNGVYGGIWVGKDSAIPNVRGIRSDVVAALRELRVPVVRWPGGCFADKYNWRHGIGPSAARTATVNMWGNVVEPNTFGTDEFMDFAGQIGAEAYININMGSGSPAEAADWLEYMTTDQPSTLGKLRAANGHPAPYKIKYLGVGNESYGCGGGMTADEYVTQYKRYATFAKNLNPAQNGPVKFIRSKDAMLEIAVGPDSEKTEYTDAVMKAWSQRPAYSWEIHGLSLHHYTGGAQGVLASPSSHFGEAEYAASLKNTLKMEELIRIHSAAMDKYDPEKKVGLMVDEWGLWAKPLDGTNFMFLRQQGTQRDALLAAINLNIFARHADRVRMTNIAQMVNVIHAMILTDGPRMLKTPTYHVYRMYVPFQDATSIPMELQGDDYRFGDFRTPLVDGIAARGKDGKIWLALVNLDPAKIADVTATIAGVAASRASGEVLSAAKVDAGNTFDNPAAVAPVATRVEFQSGKPIFRLPPLSVTVVRLEN</sequence>
<comment type="caution">
    <text evidence="10">The sequence shown here is derived from an EMBL/GenBank/DDBJ whole genome shotgun (WGS) entry which is preliminary data.</text>
</comment>
<evidence type="ECO:0000256" key="7">
    <source>
        <dbReference type="ARBA" id="ARBA00023295"/>
    </source>
</evidence>
<dbReference type="Pfam" id="PF06964">
    <property type="entry name" value="Alpha-L-AF_C"/>
    <property type="match status" value="1"/>
</dbReference>
<dbReference type="Proteomes" id="UP001379235">
    <property type="component" value="Unassembled WGS sequence"/>
</dbReference>
<dbReference type="InterPro" id="IPR017853">
    <property type="entry name" value="GH"/>
</dbReference>
<dbReference type="Pfam" id="PF22848">
    <property type="entry name" value="ASD1_dom"/>
    <property type="match status" value="1"/>
</dbReference>
<evidence type="ECO:0000256" key="3">
    <source>
        <dbReference type="ARBA" id="ARBA00011165"/>
    </source>
</evidence>